<dbReference type="Proteomes" id="UP000664132">
    <property type="component" value="Unassembled WGS sequence"/>
</dbReference>
<feature type="compositionally biased region" description="Basic and acidic residues" evidence="1">
    <location>
        <begin position="147"/>
        <end position="211"/>
    </location>
</feature>
<gene>
    <name evidence="2" type="ORF">IFR04_015191</name>
</gene>
<feature type="region of interest" description="Disordered" evidence="1">
    <location>
        <begin position="124"/>
        <end position="211"/>
    </location>
</feature>
<feature type="region of interest" description="Disordered" evidence="1">
    <location>
        <begin position="1"/>
        <end position="47"/>
    </location>
</feature>
<feature type="compositionally biased region" description="Basic and acidic residues" evidence="1">
    <location>
        <begin position="568"/>
        <end position="588"/>
    </location>
</feature>
<name>A0A8H7T1U3_9HELO</name>
<accession>A0A8H7T1U3</accession>
<dbReference type="AlphaFoldDB" id="A0A8H7T1U3"/>
<protein>
    <submittedName>
        <fullName evidence="2">Uncharacterized protein</fullName>
    </submittedName>
</protein>
<organism evidence="2 3">
    <name type="scientific">Cadophora malorum</name>
    <dbReference type="NCBI Taxonomy" id="108018"/>
    <lineage>
        <taxon>Eukaryota</taxon>
        <taxon>Fungi</taxon>
        <taxon>Dikarya</taxon>
        <taxon>Ascomycota</taxon>
        <taxon>Pezizomycotina</taxon>
        <taxon>Leotiomycetes</taxon>
        <taxon>Helotiales</taxon>
        <taxon>Ploettnerulaceae</taxon>
        <taxon>Cadophora</taxon>
    </lineage>
</organism>
<comment type="caution">
    <text evidence="2">The sequence shown here is derived from an EMBL/GenBank/DDBJ whole genome shotgun (WGS) entry which is preliminary data.</text>
</comment>
<evidence type="ECO:0000256" key="1">
    <source>
        <dbReference type="SAM" id="MobiDB-lite"/>
    </source>
</evidence>
<feature type="compositionally biased region" description="Basic and acidic residues" evidence="1">
    <location>
        <begin position="124"/>
        <end position="140"/>
    </location>
</feature>
<feature type="region of interest" description="Disordered" evidence="1">
    <location>
        <begin position="551"/>
        <end position="619"/>
    </location>
</feature>
<evidence type="ECO:0000313" key="2">
    <source>
        <dbReference type="EMBL" id="KAG4411667.1"/>
    </source>
</evidence>
<feature type="compositionally biased region" description="Polar residues" evidence="1">
    <location>
        <begin position="592"/>
        <end position="602"/>
    </location>
</feature>
<keyword evidence="3" id="KW-1185">Reference proteome</keyword>
<reference evidence="2" key="1">
    <citation type="submission" date="2021-02" db="EMBL/GenBank/DDBJ databases">
        <title>Genome sequence Cadophora malorum strain M34.</title>
        <authorList>
            <person name="Stefanovic E."/>
            <person name="Vu D."/>
            <person name="Scully C."/>
            <person name="Dijksterhuis J."/>
            <person name="Roader J."/>
            <person name="Houbraken J."/>
        </authorList>
    </citation>
    <scope>NUCLEOTIDE SEQUENCE</scope>
    <source>
        <strain evidence="2">M34</strain>
    </source>
</reference>
<dbReference type="OrthoDB" id="5380572at2759"/>
<dbReference type="EMBL" id="JAFJYH010000450">
    <property type="protein sequence ID" value="KAG4411667.1"/>
    <property type="molecule type" value="Genomic_DNA"/>
</dbReference>
<proteinExistence type="predicted"/>
<sequence>MPQATNGSEGDSPAGSSQGSSGRNKPRKNGKPNHYTVEGADNTDGRSDIGEFISATKSAHQVMVSLGELYQRYATDVQDANENRQRVTDLEVLCKKKDAEIVKRKNALDVMLERNEADEVALEEDRTRLAEEQDKFDQMKNEFLSSKQKEESRARDLEDRLSRQADARLKKDTASLEKSFRERQDKLEQELKEREDQKKRRMADLEAENKRLSDQVKDLKSETSAYVKKLALEKERLDDMEQLKRMSKEEATKAQNELQRMKDEFGLVSHTPEFFQEAFAKIANKIHEISIKFSQELNPKGRASLHEKLRSLDPGLASTPMSNSKESKLLRTAHMHRIISSNLSILIFKPFSSDTTFQAERQNAVRLLEEATLGLERTTDNKRVAAVFKSLAMQGLRSASQVQAVSPAPPTRVDAFTKAIKPFLFLLAPQAQHASLEDTLCALAQSAISLWDSAQSDEFLDITASLDLDLALRAKWGSPRFDDDSESPDYAITSSTDPEIFTLFPSITARAFTVASEPSVQIPGSFENSKAEPQVRKLIIHYGIGMCESSGLVGRGKDEQQDMEEELKDEKLRKELEATQKALSERSKMKSQRNGSITSLPSPSAEWGLAGGSKKLPED</sequence>
<feature type="compositionally biased region" description="Polar residues" evidence="1">
    <location>
        <begin position="1"/>
        <end position="23"/>
    </location>
</feature>
<evidence type="ECO:0000313" key="3">
    <source>
        <dbReference type="Proteomes" id="UP000664132"/>
    </source>
</evidence>